<feature type="non-terminal residue" evidence="1">
    <location>
        <position position="1"/>
    </location>
</feature>
<organism evidence="1 2">
    <name type="scientific">Trachymyrmex septentrionalis</name>
    <dbReference type="NCBI Taxonomy" id="34720"/>
    <lineage>
        <taxon>Eukaryota</taxon>
        <taxon>Metazoa</taxon>
        <taxon>Ecdysozoa</taxon>
        <taxon>Arthropoda</taxon>
        <taxon>Hexapoda</taxon>
        <taxon>Insecta</taxon>
        <taxon>Pterygota</taxon>
        <taxon>Neoptera</taxon>
        <taxon>Endopterygota</taxon>
        <taxon>Hymenoptera</taxon>
        <taxon>Apocrita</taxon>
        <taxon>Aculeata</taxon>
        <taxon>Formicoidea</taxon>
        <taxon>Formicidae</taxon>
        <taxon>Myrmicinae</taxon>
        <taxon>Trachymyrmex</taxon>
    </lineage>
</organism>
<name>A0A195FRV7_9HYME</name>
<keyword evidence="2" id="KW-1185">Reference proteome</keyword>
<sequence length="74" mass="8474">IPEVPDSILVGTKMFMLVSPLGKDGQPSESILAHRNTSRKIHHSKLNLLIKTVGPIYLWQLNNQRSHHKHMREV</sequence>
<dbReference type="Proteomes" id="UP000078541">
    <property type="component" value="Unassembled WGS sequence"/>
</dbReference>
<proteinExistence type="predicted"/>
<accession>A0A195FRV7</accession>
<evidence type="ECO:0000313" key="2">
    <source>
        <dbReference type="Proteomes" id="UP000078541"/>
    </source>
</evidence>
<evidence type="ECO:0000313" key="1">
    <source>
        <dbReference type="EMBL" id="KYN43166.1"/>
    </source>
</evidence>
<gene>
    <name evidence="1" type="ORF">ALC56_02348</name>
</gene>
<dbReference type="AlphaFoldDB" id="A0A195FRV7"/>
<reference evidence="1 2" key="1">
    <citation type="submission" date="2016-03" db="EMBL/GenBank/DDBJ databases">
        <title>Trachymyrmex septentrionalis WGS genome.</title>
        <authorList>
            <person name="Nygaard S."/>
            <person name="Hu H."/>
            <person name="Boomsma J."/>
            <person name="Zhang G."/>
        </authorList>
    </citation>
    <scope>NUCLEOTIDE SEQUENCE [LARGE SCALE GENOMIC DNA]</scope>
    <source>
        <strain evidence="1">Tsep2-gDNA-1</strain>
        <tissue evidence="1">Whole body</tissue>
    </source>
</reference>
<dbReference type="EMBL" id="KQ981285">
    <property type="protein sequence ID" value="KYN43166.1"/>
    <property type="molecule type" value="Genomic_DNA"/>
</dbReference>
<protein>
    <submittedName>
        <fullName evidence="1">Uncharacterized protein</fullName>
    </submittedName>
</protein>